<dbReference type="STRING" id="282676.B6F84_03380"/>
<proteinExistence type="predicted"/>
<dbReference type="EMBL" id="CP020477">
    <property type="protein sequence ID" value="ARM75169.1"/>
    <property type="molecule type" value="Genomic_DNA"/>
</dbReference>
<keyword evidence="2" id="KW-1185">Reference proteome</keyword>
<protein>
    <submittedName>
        <fullName evidence="1">Uncharacterized protein</fullName>
    </submittedName>
</protein>
<dbReference type="AlphaFoldDB" id="A0A1W6JY27"/>
<dbReference type="Proteomes" id="UP000193404">
    <property type="component" value="Chromosome"/>
</dbReference>
<evidence type="ECO:0000313" key="1">
    <source>
        <dbReference type="EMBL" id="ARM75169.1"/>
    </source>
</evidence>
<organism evidence="1 2">
    <name type="scientific">Acidianus manzaensis</name>
    <dbReference type="NCBI Taxonomy" id="282676"/>
    <lineage>
        <taxon>Archaea</taxon>
        <taxon>Thermoproteota</taxon>
        <taxon>Thermoprotei</taxon>
        <taxon>Sulfolobales</taxon>
        <taxon>Sulfolobaceae</taxon>
        <taxon>Acidianus</taxon>
    </lineage>
</organism>
<accession>A0A1W6JY27</accession>
<dbReference type="KEGG" id="aman:B6F84_03380"/>
<evidence type="ECO:0000313" key="2">
    <source>
        <dbReference type="Proteomes" id="UP000193404"/>
    </source>
</evidence>
<sequence>MLQFSKNSINIKEDISLPNFSLIAYGKGMELPAYTLERSIINLKGEIVKTVSLHELIFLEDAYSSIDNVLIFLNDINEAKEFLDTSWALANKGEIITCSDIKPKGSISIFKFSNDLCEINLSLSLLNYIAKTTNSPRSKRILMEMDFSDLDEFLKEKSKDIDLSFNQFVLSPVLSPAKYSIEKNLGKDVKEYYDINFYDSIIMYTGVDSMIMRRISFELRKEGKKVKEFMLDVEPLFAPIYLSLISYYIKEG</sequence>
<name>A0A1W6JY27_9CREN</name>
<reference evidence="1 2" key="1">
    <citation type="submission" date="2017-03" db="EMBL/GenBank/DDBJ databases">
        <title>Sulfur activation and transportation mechanism of thermophilic Archaea Acidianus manzaensis YN-25.</title>
        <authorList>
            <person name="Ma Y."/>
            <person name="Yang Y."/>
            <person name="Xia J."/>
        </authorList>
    </citation>
    <scope>NUCLEOTIDE SEQUENCE [LARGE SCALE GENOMIC DNA]</scope>
    <source>
        <strain evidence="1 2">YN-25</strain>
    </source>
</reference>
<gene>
    <name evidence="1" type="ORF">B6F84_03380</name>
</gene>